<dbReference type="InterPro" id="IPR051534">
    <property type="entry name" value="CBASS_pafABC_assoc_protein"/>
</dbReference>
<dbReference type="InterPro" id="IPR001034">
    <property type="entry name" value="DeoR_HTH"/>
</dbReference>
<dbReference type="Gene3D" id="1.10.10.10">
    <property type="entry name" value="Winged helix-like DNA-binding domain superfamily/Winged helix DNA-binding domain"/>
    <property type="match status" value="1"/>
</dbReference>
<keyword evidence="1" id="KW-0805">Transcription regulation</keyword>
<dbReference type="InterPro" id="IPR018356">
    <property type="entry name" value="Tscrpt_reg_HTH_DeoR_CS"/>
</dbReference>
<dbReference type="InterPro" id="IPR036390">
    <property type="entry name" value="WH_DNA-bd_sf"/>
</dbReference>
<protein>
    <submittedName>
        <fullName evidence="6">DeoR family transcriptional regulator</fullName>
    </submittedName>
</protein>
<dbReference type="KEGG" id="nsr:NS506_06455"/>
<evidence type="ECO:0000256" key="3">
    <source>
        <dbReference type="ARBA" id="ARBA00023163"/>
    </source>
</evidence>
<reference evidence="7" key="1">
    <citation type="submission" date="2015-07" db="EMBL/GenBank/DDBJ databases">
        <title>Nocardia seriolae U-1 whole genome shotgun sequence.</title>
        <authorList>
            <person name="Imajoh M."/>
            <person name="Fukumoto Y."/>
            <person name="Sukeda M."/>
            <person name="Yamane J."/>
            <person name="Yamasaki K."/>
            <person name="Shimizu M."/>
            <person name="Ohnishi K."/>
            <person name="Oshima S."/>
        </authorList>
    </citation>
    <scope>NUCLEOTIDE SEQUENCE [LARGE SCALE GENOMIC DNA]</scope>
    <source>
        <strain evidence="7">U-1</strain>
    </source>
</reference>
<sequence length="326" mass="36198">MGDTTVRLLRLLSLLQSRRRWTGDELAERLGVSARTIRADINRLRALDYGVDASPGVAGGYRLRAGVIIPPLHLDDDEAVATAVGLHTAATVGMDGIAEHAARAAAKLERLLPSRLRNRLQTISAAIETVPCTRELVAPEVFQATAAAIDRREQLRFDYTDRHRSLSRRHTEPHRMVHVSGRWYLIGYDLDRRDWRTYRVDRITPKTPTGPRFTPRPLPGADLADFVTRGRMAAMWAYVAQIFVNAPVETVAARIPTGIWSVRPLDRHTSIIEAGAQTPQLLAAYLAAMDLDFHIDTHASPELATEITKLAARYAAATRKASPPTR</sequence>
<dbReference type="InterPro" id="IPR013196">
    <property type="entry name" value="HTH_11"/>
</dbReference>
<dbReference type="PROSITE" id="PS51000">
    <property type="entry name" value="HTH_DEOR_2"/>
    <property type="match status" value="1"/>
</dbReference>
<evidence type="ECO:0000259" key="4">
    <source>
        <dbReference type="PROSITE" id="PS51000"/>
    </source>
</evidence>
<dbReference type="GO" id="GO:0003677">
    <property type="term" value="F:DNA binding"/>
    <property type="evidence" value="ECO:0007669"/>
    <property type="project" value="UniProtKB-KW"/>
</dbReference>
<dbReference type="AlphaFoldDB" id="A0ABC9YPP0"/>
<dbReference type="PANTHER" id="PTHR34580:SF3">
    <property type="entry name" value="PROTEIN PAFB"/>
    <property type="match status" value="1"/>
</dbReference>
<dbReference type="PROSITE" id="PS52050">
    <property type="entry name" value="WYL"/>
    <property type="match status" value="1"/>
</dbReference>
<dbReference type="SUPFAM" id="SSF46785">
    <property type="entry name" value="Winged helix' DNA-binding domain"/>
    <property type="match status" value="1"/>
</dbReference>
<evidence type="ECO:0000313" key="5">
    <source>
        <dbReference type="EMBL" id="APB00491.1"/>
    </source>
</evidence>
<dbReference type="InterPro" id="IPR026881">
    <property type="entry name" value="WYL_dom"/>
</dbReference>
<proteinExistence type="predicted"/>
<feature type="domain" description="HTH deoR-type" evidence="4">
    <location>
        <begin position="4"/>
        <end position="63"/>
    </location>
</feature>
<evidence type="ECO:0000256" key="2">
    <source>
        <dbReference type="ARBA" id="ARBA00023125"/>
    </source>
</evidence>
<reference evidence="6 7" key="2">
    <citation type="journal article" date="2016" name="Genome Announc.">
        <title>Draft Genome Sequence of Erythromycin- and Oxytetracycline-Sensitive Nocardia seriolae Strain U-1 (NBRC 110359).</title>
        <authorList>
            <person name="Imajoh M."/>
            <person name="Sukeda M."/>
            <person name="Shimizu M."/>
            <person name="Yamane J."/>
            <person name="Ohnishi K."/>
            <person name="Oshima S."/>
        </authorList>
    </citation>
    <scope>NUCLEOTIDE SEQUENCE [LARGE SCALE GENOMIC DNA]</scope>
    <source>
        <strain evidence="6 7">U-1</strain>
    </source>
</reference>
<dbReference type="InterPro" id="IPR036388">
    <property type="entry name" value="WH-like_DNA-bd_sf"/>
</dbReference>
<evidence type="ECO:0000313" key="8">
    <source>
        <dbReference type="Proteomes" id="UP000180166"/>
    </source>
</evidence>
<name>A0ABC9YPP0_9NOCA</name>
<dbReference type="PROSITE" id="PS00894">
    <property type="entry name" value="HTH_DEOR_1"/>
    <property type="match status" value="1"/>
</dbReference>
<dbReference type="EMBL" id="BBYQ01000012">
    <property type="protein sequence ID" value="GAP27038.1"/>
    <property type="molecule type" value="Genomic_DNA"/>
</dbReference>
<evidence type="ECO:0000256" key="1">
    <source>
        <dbReference type="ARBA" id="ARBA00023015"/>
    </source>
</evidence>
<organism evidence="6 7">
    <name type="scientific">Nocardia seriolae</name>
    <dbReference type="NCBI Taxonomy" id="37332"/>
    <lineage>
        <taxon>Bacteria</taxon>
        <taxon>Bacillati</taxon>
        <taxon>Actinomycetota</taxon>
        <taxon>Actinomycetes</taxon>
        <taxon>Mycobacteriales</taxon>
        <taxon>Nocardiaceae</taxon>
        <taxon>Nocardia</taxon>
    </lineage>
</organism>
<dbReference type="Proteomes" id="UP000180166">
    <property type="component" value="Chromosome"/>
</dbReference>
<accession>A0ABC9YPP0</accession>
<keyword evidence="7" id="KW-1185">Reference proteome</keyword>
<dbReference type="Pfam" id="PF13280">
    <property type="entry name" value="WYL"/>
    <property type="match status" value="1"/>
</dbReference>
<evidence type="ECO:0000313" key="6">
    <source>
        <dbReference type="EMBL" id="GAP27038.1"/>
    </source>
</evidence>
<dbReference type="EMBL" id="CP017839">
    <property type="protein sequence ID" value="APB00491.1"/>
    <property type="molecule type" value="Genomic_DNA"/>
</dbReference>
<dbReference type="Proteomes" id="UP000037179">
    <property type="component" value="Unassembled WGS sequence"/>
</dbReference>
<evidence type="ECO:0000313" key="7">
    <source>
        <dbReference type="Proteomes" id="UP000037179"/>
    </source>
</evidence>
<gene>
    <name evidence="5" type="ORF">NS506_06455</name>
    <name evidence="6" type="ORF">NSK11_contig00012-0073</name>
</gene>
<dbReference type="RefSeq" id="WP_036548657.1">
    <property type="nucleotide sequence ID" value="NZ_AP028459.1"/>
</dbReference>
<keyword evidence="3" id="KW-0804">Transcription</keyword>
<reference evidence="5 8" key="3">
    <citation type="submission" date="2016-10" db="EMBL/GenBank/DDBJ databases">
        <title>Genome sequence of Nocardia seriolae strain EM150506, isolated from Anguila japonica.</title>
        <authorList>
            <person name="Han H.-J."/>
        </authorList>
    </citation>
    <scope>NUCLEOTIDE SEQUENCE [LARGE SCALE GENOMIC DNA]</scope>
    <source>
        <strain evidence="5 8">EM150506</strain>
    </source>
</reference>
<dbReference type="PANTHER" id="PTHR34580">
    <property type="match status" value="1"/>
</dbReference>
<keyword evidence="2" id="KW-0238">DNA-binding</keyword>
<dbReference type="Pfam" id="PF08279">
    <property type="entry name" value="HTH_11"/>
    <property type="match status" value="1"/>
</dbReference>